<evidence type="ECO:0000259" key="2">
    <source>
        <dbReference type="Pfam" id="PF14436"/>
    </source>
</evidence>
<dbReference type="Proteomes" id="UP000183918">
    <property type="component" value="Unassembled WGS sequence"/>
</dbReference>
<sequence>MGTTKSGRVLNTRGAAGSASQFSVVHSNEGAYTKPQKNGHIRMKSGGHGQAGMNELDKYGIRYKVEKTYPNGVRVGHVLDHTNRAKQRSMGQSWFPKSWTSKDIKRAGEHVANLKANRHVPDGKRIYGMWKGVRVGVIKTHGQIGTIFPDSKQPIKKGGKK</sequence>
<gene>
    <name evidence="3" type="ORF">SAMN02910414_01232</name>
</gene>
<evidence type="ECO:0000256" key="1">
    <source>
        <dbReference type="SAM" id="MobiDB-lite"/>
    </source>
</evidence>
<reference evidence="3 4" key="1">
    <citation type="submission" date="2016-10" db="EMBL/GenBank/DDBJ databases">
        <authorList>
            <person name="de Groot N.N."/>
        </authorList>
    </citation>
    <scope>NUCLEOTIDE SEQUENCE [LARGE SCALE GENOMIC DNA]</scope>
    <source>
        <strain evidence="3 4">DSM 14045</strain>
    </source>
</reference>
<organism evidence="3 4">
    <name type="scientific">Lachnobacterium bovis DSM 14045</name>
    <dbReference type="NCBI Taxonomy" id="1122142"/>
    <lineage>
        <taxon>Bacteria</taxon>
        <taxon>Bacillati</taxon>
        <taxon>Bacillota</taxon>
        <taxon>Clostridia</taxon>
        <taxon>Lachnospirales</taxon>
        <taxon>Lachnospiraceae</taxon>
        <taxon>Lachnobacterium</taxon>
    </lineage>
</organism>
<proteinExistence type="predicted"/>
<dbReference type="Pfam" id="PF14436">
    <property type="entry name" value="EndoU_bacteria"/>
    <property type="match status" value="1"/>
</dbReference>
<dbReference type="InterPro" id="IPR029501">
    <property type="entry name" value="EndoU_bac"/>
</dbReference>
<name>A0A1H3ITM2_9FIRM</name>
<dbReference type="GO" id="GO:0004519">
    <property type="term" value="F:endonuclease activity"/>
    <property type="evidence" value="ECO:0007669"/>
    <property type="project" value="InterPro"/>
</dbReference>
<evidence type="ECO:0000313" key="3">
    <source>
        <dbReference type="EMBL" id="SDY30619.1"/>
    </source>
</evidence>
<dbReference type="STRING" id="1122142.SAMN02910414_01232"/>
<feature type="region of interest" description="Disordered" evidence="1">
    <location>
        <begin position="1"/>
        <end position="51"/>
    </location>
</feature>
<accession>A0A1H3ITM2</accession>
<evidence type="ECO:0000313" key="4">
    <source>
        <dbReference type="Proteomes" id="UP000183918"/>
    </source>
</evidence>
<dbReference type="RefSeq" id="WP_074717131.1">
    <property type="nucleotide sequence ID" value="NZ_FNPG01000013.1"/>
</dbReference>
<feature type="domain" description="Bacterial EndoU nuclease" evidence="2">
    <location>
        <begin position="42"/>
        <end position="151"/>
    </location>
</feature>
<dbReference type="EMBL" id="FNPG01000013">
    <property type="protein sequence ID" value="SDY30619.1"/>
    <property type="molecule type" value="Genomic_DNA"/>
</dbReference>
<dbReference type="OrthoDB" id="3231754at2"/>
<keyword evidence="4" id="KW-1185">Reference proteome</keyword>
<protein>
    <submittedName>
        <fullName evidence="3">EndoU nuclease</fullName>
    </submittedName>
</protein>
<dbReference type="AlphaFoldDB" id="A0A1H3ITM2"/>